<name>A0A8H6X442_9AGAR</name>
<keyword evidence="1" id="KW-0472">Membrane</keyword>
<reference evidence="2" key="1">
    <citation type="submission" date="2020-05" db="EMBL/GenBank/DDBJ databases">
        <title>Mycena genomes resolve the evolution of fungal bioluminescence.</title>
        <authorList>
            <person name="Tsai I.J."/>
        </authorList>
    </citation>
    <scope>NUCLEOTIDE SEQUENCE</scope>
    <source>
        <strain evidence="2">CCC161011</strain>
    </source>
</reference>
<dbReference type="OrthoDB" id="10419081at2759"/>
<keyword evidence="1" id="KW-0812">Transmembrane</keyword>
<proteinExistence type="predicted"/>
<sequence length="122" mass="13384">MRVSRPLVLHKRRRIPLFFKPSSTAGHCLPPPMHFIHLIYIAVLGVSVFVSAAPTSGTQITITVHQTGQSDYVQRCMESSECPEGSYCYRTSPDYGLCVLPFASAVKDQRVSNSMDGGHGVC</sequence>
<evidence type="ECO:0000313" key="3">
    <source>
        <dbReference type="Proteomes" id="UP000620124"/>
    </source>
</evidence>
<accession>A0A8H6X442</accession>
<keyword evidence="3" id="KW-1185">Reference proteome</keyword>
<evidence type="ECO:0000256" key="1">
    <source>
        <dbReference type="SAM" id="Phobius"/>
    </source>
</evidence>
<gene>
    <name evidence="2" type="ORF">MVEN_02340000</name>
</gene>
<dbReference type="Proteomes" id="UP000620124">
    <property type="component" value="Unassembled WGS sequence"/>
</dbReference>
<organism evidence="2 3">
    <name type="scientific">Mycena venus</name>
    <dbReference type="NCBI Taxonomy" id="2733690"/>
    <lineage>
        <taxon>Eukaryota</taxon>
        <taxon>Fungi</taxon>
        <taxon>Dikarya</taxon>
        <taxon>Basidiomycota</taxon>
        <taxon>Agaricomycotina</taxon>
        <taxon>Agaricomycetes</taxon>
        <taxon>Agaricomycetidae</taxon>
        <taxon>Agaricales</taxon>
        <taxon>Marasmiineae</taxon>
        <taxon>Mycenaceae</taxon>
        <taxon>Mycena</taxon>
    </lineage>
</organism>
<dbReference type="EMBL" id="JACAZI010000028">
    <property type="protein sequence ID" value="KAF7333831.1"/>
    <property type="molecule type" value="Genomic_DNA"/>
</dbReference>
<keyword evidence="1" id="KW-1133">Transmembrane helix</keyword>
<comment type="caution">
    <text evidence="2">The sequence shown here is derived from an EMBL/GenBank/DDBJ whole genome shotgun (WGS) entry which is preliminary data.</text>
</comment>
<feature type="transmembrane region" description="Helical" evidence="1">
    <location>
        <begin position="35"/>
        <end position="53"/>
    </location>
</feature>
<evidence type="ECO:0000313" key="2">
    <source>
        <dbReference type="EMBL" id="KAF7333831.1"/>
    </source>
</evidence>
<protein>
    <submittedName>
        <fullName evidence="2">Uncharacterized protein</fullName>
    </submittedName>
</protein>
<dbReference type="AlphaFoldDB" id="A0A8H6X442"/>